<dbReference type="Pfam" id="PF01381">
    <property type="entry name" value="HTH_3"/>
    <property type="match status" value="1"/>
</dbReference>
<reference evidence="2 3" key="1">
    <citation type="submission" date="2014-03" db="EMBL/GenBank/DDBJ databases">
        <title>Genomics of Bifidobacteria.</title>
        <authorList>
            <person name="Ventura M."/>
            <person name="Milani C."/>
            <person name="Lugli G.A."/>
        </authorList>
    </citation>
    <scope>NUCLEOTIDE SEQUENCE [LARGE SCALE GENOMIC DNA]</scope>
    <source>
        <strain evidence="2 3">LMG 21589</strain>
    </source>
</reference>
<dbReference type="RefSeq" id="WP_033517363.1">
    <property type="nucleotide sequence ID" value="NZ_CAUPKV010000005.1"/>
</dbReference>
<dbReference type="Proteomes" id="UP000029033">
    <property type="component" value="Unassembled WGS sequence"/>
</dbReference>
<dbReference type="Gene3D" id="1.10.260.40">
    <property type="entry name" value="lambda repressor-like DNA-binding domains"/>
    <property type="match status" value="1"/>
</dbReference>
<feature type="domain" description="HTH cro/C1-type" evidence="1">
    <location>
        <begin position="34"/>
        <end position="78"/>
    </location>
</feature>
<evidence type="ECO:0000313" key="3">
    <source>
        <dbReference type="Proteomes" id="UP000029033"/>
    </source>
</evidence>
<dbReference type="CDD" id="cd00093">
    <property type="entry name" value="HTH_XRE"/>
    <property type="match status" value="1"/>
</dbReference>
<dbReference type="SMART" id="SM00530">
    <property type="entry name" value="HTH_XRE"/>
    <property type="match status" value="1"/>
</dbReference>
<dbReference type="InterPro" id="IPR001387">
    <property type="entry name" value="Cro/C1-type_HTH"/>
</dbReference>
<keyword evidence="3" id="KW-1185">Reference proteome</keyword>
<name>A0A087D8L7_9BIFI</name>
<protein>
    <recommendedName>
        <fullName evidence="1">HTH cro/C1-type domain-containing protein</fullName>
    </recommendedName>
</protein>
<evidence type="ECO:0000259" key="1">
    <source>
        <dbReference type="PROSITE" id="PS50943"/>
    </source>
</evidence>
<dbReference type="EMBL" id="JGZO01000020">
    <property type="protein sequence ID" value="KFI91867.1"/>
    <property type="molecule type" value="Genomic_DNA"/>
</dbReference>
<dbReference type="AlphaFoldDB" id="A0A087D8L7"/>
<evidence type="ECO:0000313" key="2">
    <source>
        <dbReference type="EMBL" id="KFI91867.1"/>
    </source>
</evidence>
<gene>
    <name evidence="2" type="ORF">BSCA_2393</name>
</gene>
<dbReference type="PROSITE" id="PS50943">
    <property type="entry name" value="HTH_CROC1"/>
    <property type="match status" value="1"/>
</dbReference>
<accession>A0A087D8L7</accession>
<dbReference type="SUPFAM" id="SSF47413">
    <property type="entry name" value="lambda repressor-like DNA-binding domains"/>
    <property type="match status" value="1"/>
</dbReference>
<comment type="caution">
    <text evidence="2">The sequence shown here is derived from an EMBL/GenBank/DDBJ whole genome shotgun (WGS) entry which is preliminary data.</text>
</comment>
<proteinExistence type="predicted"/>
<sequence length="132" mass="15269">MVDQREIEDRFASVDFDEVAFELHDDFLRMKHALVSRRKESGLTQEQVSRFLGTTKARINAFEQYYYDPKASEIRAYALAVMMRLHTDCQAFISQSAQWAFYMDEPDTTVMSPASSGRSMAEDYTLSVTVRD</sequence>
<dbReference type="InterPro" id="IPR010982">
    <property type="entry name" value="Lambda_DNA-bd_dom_sf"/>
</dbReference>
<dbReference type="GO" id="GO:0003677">
    <property type="term" value="F:DNA binding"/>
    <property type="evidence" value="ECO:0007669"/>
    <property type="project" value="InterPro"/>
</dbReference>
<organism evidence="2 3">
    <name type="scientific">Bifidobacterium scardovii</name>
    <dbReference type="NCBI Taxonomy" id="158787"/>
    <lineage>
        <taxon>Bacteria</taxon>
        <taxon>Bacillati</taxon>
        <taxon>Actinomycetota</taxon>
        <taxon>Actinomycetes</taxon>
        <taxon>Bifidobacteriales</taxon>
        <taxon>Bifidobacteriaceae</taxon>
        <taxon>Bifidobacterium</taxon>
    </lineage>
</organism>
<dbReference type="GeneID" id="85166537"/>